<evidence type="ECO:0000256" key="1">
    <source>
        <dbReference type="ARBA" id="ARBA00004127"/>
    </source>
</evidence>
<keyword evidence="3" id="KW-1133">Transmembrane helix</keyword>
<protein>
    <recommendedName>
        <fullName evidence="5">DUF1232 domain-containing protein</fullName>
    </recommendedName>
</protein>
<keyword evidence="2" id="KW-0812">Transmembrane</keyword>
<keyword evidence="7" id="KW-1185">Reference proteome</keyword>
<dbReference type="RefSeq" id="WP_113695147.1">
    <property type="nucleotide sequence ID" value="NZ_CP015163.1"/>
</dbReference>
<comment type="subcellular location">
    <subcellularLocation>
        <location evidence="1">Endomembrane system</location>
        <topology evidence="1">Multi-pass membrane protein</topology>
    </subcellularLocation>
</comment>
<dbReference type="KEGG" id="aab:A4R43_28390"/>
<dbReference type="AlphaFoldDB" id="A0A344LCZ2"/>
<gene>
    <name evidence="6" type="ORF">A4R43_28390</name>
</gene>
<dbReference type="GO" id="GO:0012505">
    <property type="term" value="C:endomembrane system"/>
    <property type="evidence" value="ECO:0007669"/>
    <property type="project" value="UniProtKB-SubCell"/>
</dbReference>
<evidence type="ECO:0000313" key="7">
    <source>
        <dbReference type="Proteomes" id="UP000250434"/>
    </source>
</evidence>
<accession>A0A344LCZ2</accession>
<evidence type="ECO:0000259" key="5">
    <source>
        <dbReference type="Pfam" id="PF06803"/>
    </source>
</evidence>
<dbReference type="OrthoDB" id="9804184at2"/>
<evidence type="ECO:0000256" key="2">
    <source>
        <dbReference type="ARBA" id="ARBA00022692"/>
    </source>
</evidence>
<name>A0A344LCZ2_9PSEU</name>
<proteinExistence type="predicted"/>
<keyword evidence="4" id="KW-0472">Membrane</keyword>
<evidence type="ECO:0000313" key="6">
    <source>
        <dbReference type="EMBL" id="AXB45916.1"/>
    </source>
</evidence>
<sequence length="156" mass="17120">MTGVFWIDMVFGLVLGLLLLWPALLLALVVWRPKGGLLPEAVRLLPDLLRLLRGLAADKSQPGGVRIRISLVFAYLASPIDLVPDFVPAVGRRDDAILATAALRSIARQVGMGPIHRHWTGSPQGFAVLRELCDPEVIAAREPDYAERPTKPNQYP</sequence>
<dbReference type="EMBL" id="CP015163">
    <property type="protein sequence ID" value="AXB45916.1"/>
    <property type="molecule type" value="Genomic_DNA"/>
</dbReference>
<reference evidence="6 7" key="1">
    <citation type="submission" date="2016-04" db="EMBL/GenBank/DDBJ databases">
        <title>Complete genome sequence and analysis of deep-sea sediment isolate, Amycolatopsis sp. WP1.</title>
        <authorList>
            <person name="Wang H."/>
            <person name="Chen S."/>
            <person name="Wu Q."/>
        </authorList>
    </citation>
    <scope>NUCLEOTIDE SEQUENCE [LARGE SCALE GENOMIC DNA]</scope>
    <source>
        <strain evidence="6 7">WP1</strain>
    </source>
</reference>
<dbReference type="Proteomes" id="UP000250434">
    <property type="component" value="Chromosome"/>
</dbReference>
<evidence type="ECO:0000256" key="4">
    <source>
        <dbReference type="ARBA" id="ARBA00023136"/>
    </source>
</evidence>
<dbReference type="InterPro" id="IPR010652">
    <property type="entry name" value="DUF1232"/>
</dbReference>
<evidence type="ECO:0000256" key="3">
    <source>
        <dbReference type="ARBA" id="ARBA00022989"/>
    </source>
</evidence>
<dbReference type="Pfam" id="PF06803">
    <property type="entry name" value="DUF1232"/>
    <property type="match status" value="1"/>
</dbReference>
<organism evidence="6 7">
    <name type="scientific">Amycolatopsis albispora</name>
    <dbReference type="NCBI Taxonomy" id="1804986"/>
    <lineage>
        <taxon>Bacteria</taxon>
        <taxon>Bacillati</taxon>
        <taxon>Actinomycetota</taxon>
        <taxon>Actinomycetes</taxon>
        <taxon>Pseudonocardiales</taxon>
        <taxon>Pseudonocardiaceae</taxon>
        <taxon>Amycolatopsis</taxon>
    </lineage>
</organism>
<feature type="domain" description="DUF1232" evidence="5">
    <location>
        <begin position="66"/>
        <end position="100"/>
    </location>
</feature>